<dbReference type="InParanoid" id="A0A0V1AQ92"/>
<evidence type="ECO:0000313" key="2">
    <source>
        <dbReference type="Proteomes" id="UP000054776"/>
    </source>
</evidence>
<gene>
    <name evidence="1" type="ORF">T01_9367</name>
</gene>
<dbReference type="EMBL" id="JYDH01000332">
    <property type="protein sequence ID" value="KRY26794.1"/>
    <property type="molecule type" value="Genomic_DNA"/>
</dbReference>
<dbReference type="Proteomes" id="UP000054776">
    <property type="component" value="Unassembled WGS sequence"/>
</dbReference>
<organism evidence="1 2">
    <name type="scientific">Trichinella spiralis</name>
    <name type="common">Trichina worm</name>
    <dbReference type="NCBI Taxonomy" id="6334"/>
    <lineage>
        <taxon>Eukaryota</taxon>
        <taxon>Metazoa</taxon>
        <taxon>Ecdysozoa</taxon>
        <taxon>Nematoda</taxon>
        <taxon>Enoplea</taxon>
        <taxon>Dorylaimia</taxon>
        <taxon>Trichinellida</taxon>
        <taxon>Trichinellidae</taxon>
        <taxon>Trichinella</taxon>
    </lineage>
</organism>
<dbReference type="SUPFAM" id="SSF56672">
    <property type="entry name" value="DNA/RNA polymerases"/>
    <property type="match status" value="1"/>
</dbReference>
<sequence length="107" mass="12703">MFKQLCRLFRIRNNALQTAGKRSEIHKKFHQHRSFTAPSSAERMSLNWSPECKSAFTTQKEKLTTSPVLGFLNLDTSFILDVEQRCSSWRCTEKNLWRTRPYSYLRQ</sequence>
<evidence type="ECO:0000313" key="1">
    <source>
        <dbReference type="EMBL" id="KRY26794.1"/>
    </source>
</evidence>
<dbReference type="AlphaFoldDB" id="A0A0V1AQ92"/>
<protein>
    <submittedName>
        <fullName evidence="1">Uncharacterized protein</fullName>
    </submittedName>
</protein>
<dbReference type="InterPro" id="IPR043502">
    <property type="entry name" value="DNA/RNA_pol_sf"/>
</dbReference>
<comment type="caution">
    <text evidence="1">The sequence shown here is derived from an EMBL/GenBank/DDBJ whole genome shotgun (WGS) entry which is preliminary data.</text>
</comment>
<accession>A0A0V1AQ92</accession>
<name>A0A0V1AQ92_TRISP</name>
<keyword evidence="2" id="KW-1185">Reference proteome</keyword>
<proteinExistence type="predicted"/>
<reference evidence="1 2" key="1">
    <citation type="submission" date="2015-01" db="EMBL/GenBank/DDBJ databases">
        <title>Evolution of Trichinella species and genotypes.</title>
        <authorList>
            <person name="Korhonen P.K."/>
            <person name="Edoardo P."/>
            <person name="Giuseppe L.R."/>
            <person name="Gasser R.B."/>
        </authorList>
    </citation>
    <scope>NUCLEOTIDE SEQUENCE [LARGE SCALE GENOMIC DNA]</scope>
    <source>
        <strain evidence="1">ISS3</strain>
    </source>
</reference>